<dbReference type="InterPro" id="IPR023631">
    <property type="entry name" value="Amidase_dom"/>
</dbReference>
<evidence type="ECO:0000256" key="2">
    <source>
        <dbReference type="SAM" id="SignalP"/>
    </source>
</evidence>
<proteinExistence type="predicted"/>
<evidence type="ECO:0000256" key="1">
    <source>
        <dbReference type="SAM" id="MobiDB-lite"/>
    </source>
</evidence>
<evidence type="ECO:0000313" key="4">
    <source>
        <dbReference type="EMBL" id="KAF4582200.1"/>
    </source>
</evidence>
<sequence length="554" mass="58919">MILLAAFLALSQLAGAFKCDPCQPPLQLLDATLDELREGLDKGCFTSVDLVKAYTSRINDVNGVLHVVNEINPDAVTEAARLDKDGKRMASSRPLYGIPVLIKDNIATFDKMNNTAGSLALVGARVPEDSGVVARLRKAGAIILGKANLSEWANLRSSNSTNGWSAYGGQAVGAYFEQQDPSGSSSGSAIAASIGLAWATLGTETSGSIVGPAEENNVVGIKPTVGLVSRYLVVPISERRDTVGPIARTVKDAASLLAVVAGRDERDNYTDAIPLGPVPDYVAACRDDGLQGRRIGVPGVLDGLLTEPVREDFNRALDILREAGAQVMRGVDMPGLEDSFDHGVDVMAADMKADLPAKYLSKLTTNPHNITSLSDLRAFTQREPREEFPKRNTADWDSELGPDAAEAGSARYWAAFNAEVASSGSRGLTGALANHSLDALVGPPGFFSGLASSLGTPLITVPLGRYPDDTPFERHRSGTLNEVGPNRPFGLAFSGERFSEEALVGMACAFEARGGMRMMVKPVVKPESDLGHVLREKKGKETKDDELKTEEKAK</sequence>
<dbReference type="PANTHER" id="PTHR42678">
    <property type="entry name" value="AMIDASE"/>
    <property type="match status" value="1"/>
</dbReference>
<dbReference type="Pfam" id="PF01425">
    <property type="entry name" value="Amidase"/>
    <property type="match status" value="1"/>
</dbReference>
<accession>A0A8H4Q1W5</accession>
<dbReference type="InterPro" id="IPR036928">
    <property type="entry name" value="AS_sf"/>
</dbReference>
<gene>
    <name evidence="4" type="ORF">GQ602_006824</name>
</gene>
<evidence type="ECO:0000313" key="5">
    <source>
        <dbReference type="Proteomes" id="UP000562929"/>
    </source>
</evidence>
<organism evidence="4 5">
    <name type="scientific">Ophiocordyceps camponoti-floridani</name>
    <dbReference type="NCBI Taxonomy" id="2030778"/>
    <lineage>
        <taxon>Eukaryota</taxon>
        <taxon>Fungi</taxon>
        <taxon>Dikarya</taxon>
        <taxon>Ascomycota</taxon>
        <taxon>Pezizomycotina</taxon>
        <taxon>Sordariomycetes</taxon>
        <taxon>Hypocreomycetidae</taxon>
        <taxon>Hypocreales</taxon>
        <taxon>Ophiocordycipitaceae</taxon>
        <taxon>Ophiocordyceps</taxon>
    </lineage>
</organism>
<dbReference type="SUPFAM" id="SSF75304">
    <property type="entry name" value="Amidase signature (AS) enzymes"/>
    <property type="match status" value="1"/>
</dbReference>
<dbReference type="AlphaFoldDB" id="A0A8H4Q1W5"/>
<feature type="domain" description="Amidase" evidence="3">
    <location>
        <begin position="49"/>
        <end position="401"/>
    </location>
</feature>
<dbReference type="OrthoDB" id="566138at2759"/>
<comment type="caution">
    <text evidence="4">The sequence shown here is derived from an EMBL/GenBank/DDBJ whole genome shotgun (WGS) entry which is preliminary data.</text>
</comment>
<keyword evidence="2" id="KW-0732">Signal</keyword>
<feature type="chain" id="PRO_5034381311" evidence="2">
    <location>
        <begin position="17"/>
        <end position="554"/>
    </location>
</feature>
<dbReference type="Gene3D" id="3.90.1300.10">
    <property type="entry name" value="Amidase signature (AS) domain"/>
    <property type="match status" value="1"/>
</dbReference>
<name>A0A8H4Q1W5_9HYPO</name>
<dbReference type="PANTHER" id="PTHR42678:SF34">
    <property type="entry name" value="OS04G0183300 PROTEIN"/>
    <property type="match status" value="1"/>
</dbReference>
<feature type="signal peptide" evidence="2">
    <location>
        <begin position="1"/>
        <end position="16"/>
    </location>
</feature>
<dbReference type="GO" id="GO:0016740">
    <property type="term" value="F:transferase activity"/>
    <property type="evidence" value="ECO:0007669"/>
    <property type="project" value="UniProtKB-KW"/>
</dbReference>
<evidence type="ECO:0000259" key="3">
    <source>
        <dbReference type="Pfam" id="PF01425"/>
    </source>
</evidence>
<reference evidence="4 5" key="1">
    <citation type="journal article" date="2020" name="G3 (Bethesda)">
        <title>Genetic Underpinnings of Host Manipulation by Ophiocordyceps as Revealed by Comparative Transcriptomics.</title>
        <authorList>
            <person name="Will I."/>
            <person name="Das B."/>
            <person name="Trinh T."/>
            <person name="Brachmann A."/>
            <person name="Ohm R.A."/>
            <person name="de Bekker C."/>
        </authorList>
    </citation>
    <scope>NUCLEOTIDE SEQUENCE [LARGE SCALE GENOMIC DNA]</scope>
    <source>
        <strain evidence="4 5">EC05</strain>
    </source>
</reference>
<feature type="region of interest" description="Disordered" evidence="1">
    <location>
        <begin position="528"/>
        <end position="554"/>
    </location>
</feature>
<dbReference type="EMBL" id="JAACLJ010000008">
    <property type="protein sequence ID" value="KAF4582200.1"/>
    <property type="molecule type" value="Genomic_DNA"/>
</dbReference>
<protein>
    <submittedName>
        <fullName evidence="4">Glutamyl-tRNA(Gln) amidotransferase subunit A</fullName>
    </submittedName>
</protein>
<dbReference type="Proteomes" id="UP000562929">
    <property type="component" value="Unassembled WGS sequence"/>
</dbReference>
<keyword evidence="4" id="KW-0808">Transferase</keyword>
<keyword evidence="5" id="KW-1185">Reference proteome</keyword>